<dbReference type="OrthoDB" id="8377146at2"/>
<comment type="caution">
    <text evidence="1">The sequence shown here is derived from an EMBL/GenBank/DDBJ whole genome shotgun (WGS) entry which is preliminary data.</text>
</comment>
<evidence type="ECO:0000313" key="3">
    <source>
        <dbReference type="Proteomes" id="UP000050497"/>
    </source>
</evidence>
<dbReference type="Proteomes" id="UP000050497">
    <property type="component" value="Unassembled WGS sequence"/>
</dbReference>
<dbReference type="EMBL" id="FMBM01000002">
    <property type="protein sequence ID" value="SCC81926.1"/>
    <property type="molecule type" value="Genomic_DNA"/>
</dbReference>
<keyword evidence="4" id="KW-1185">Reference proteome</keyword>
<evidence type="ECO:0000313" key="1">
    <source>
        <dbReference type="EMBL" id="KPQ10931.1"/>
    </source>
</evidence>
<reference evidence="1 3" key="1">
    <citation type="submission" date="2015-09" db="EMBL/GenBank/DDBJ databases">
        <title>Identification and resolution of microdiversity through metagenomic sequencing of parallel consortia.</title>
        <authorList>
            <person name="Nelson W.C."/>
            <person name="Romine M.F."/>
            <person name="Lindemann S.R."/>
        </authorList>
    </citation>
    <scope>NUCLEOTIDE SEQUENCE [LARGE SCALE GENOMIC DNA]</scope>
    <source>
        <strain evidence="1">HL-109</strain>
    </source>
</reference>
<protein>
    <submittedName>
        <fullName evidence="1">Uncharacterized protein</fullName>
    </submittedName>
</protein>
<organism evidence="1 3">
    <name type="scientific">Saliniramus fredricksonii</name>
    <dbReference type="NCBI Taxonomy" id="1653334"/>
    <lineage>
        <taxon>Bacteria</taxon>
        <taxon>Pseudomonadati</taxon>
        <taxon>Pseudomonadota</taxon>
        <taxon>Alphaproteobacteria</taxon>
        <taxon>Hyphomicrobiales</taxon>
        <taxon>Salinarimonadaceae</taxon>
        <taxon>Saliniramus</taxon>
    </lineage>
</organism>
<dbReference type="AlphaFoldDB" id="A0A0P7XTR5"/>
<accession>A0A0P7XTR5</accession>
<dbReference type="STRING" id="1653334.GA0071312_2897"/>
<dbReference type="InterPro" id="IPR054221">
    <property type="entry name" value="DUF6941"/>
</dbReference>
<reference evidence="2 4" key="2">
    <citation type="submission" date="2016-08" db="EMBL/GenBank/DDBJ databases">
        <authorList>
            <person name="Varghese N."/>
            <person name="Submissions Spin"/>
        </authorList>
    </citation>
    <scope>NUCLEOTIDE SEQUENCE [LARGE SCALE GENOMIC DNA]</scope>
    <source>
        <strain evidence="2 4">HL-109</strain>
    </source>
</reference>
<evidence type="ECO:0000313" key="4">
    <source>
        <dbReference type="Proteomes" id="UP000182800"/>
    </source>
</evidence>
<sequence length="148" mass="16232">MIIKGFVTFCDDIRQELGGKITLVGCYIGEMTVHDQAPATLAKLGLQAKLVFPAEMAPRKIDVRVDFVPGDKTLFEATLDIPEGAHKKALDRVEPDGTGDESQFVLVQHTILSPLEIPEDGRIRVRAVVDGETVKLGSLRIRFDPPLP</sequence>
<dbReference type="RefSeq" id="WP_074445519.1">
    <property type="nucleotide sequence ID" value="NZ_FMBM01000002.1"/>
</dbReference>
<gene>
    <name evidence="2" type="ORF">GA0071312_2897</name>
    <name evidence="1" type="ORF">HLUCCO17_08455</name>
</gene>
<proteinExistence type="predicted"/>
<dbReference type="EMBL" id="LJSX01000011">
    <property type="protein sequence ID" value="KPQ10931.1"/>
    <property type="molecule type" value="Genomic_DNA"/>
</dbReference>
<evidence type="ECO:0000313" key="2">
    <source>
        <dbReference type="EMBL" id="SCC81926.1"/>
    </source>
</evidence>
<dbReference type="Pfam" id="PF22091">
    <property type="entry name" value="DUF6941"/>
    <property type="match status" value="1"/>
</dbReference>
<dbReference type="Proteomes" id="UP000182800">
    <property type="component" value="Unassembled WGS sequence"/>
</dbReference>
<name>A0A0P7XTR5_9HYPH</name>